<dbReference type="PANTHER" id="PTHR30469">
    <property type="entry name" value="MULTIDRUG RESISTANCE PROTEIN MDTA"/>
    <property type="match status" value="1"/>
</dbReference>
<dbReference type="Gene3D" id="1.10.287.470">
    <property type="entry name" value="Helix hairpin bin"/>
    <property type="match status" value="1"/>
</dbReference>
<evidence type="ECO:0000259" key="8">
    <source>
        <dbReference type="Pfam" id="PF25876"/>
    </source>
</evidence>
<evidence type="ECO:0000259" key="10">
    <source>
        <dbReference type="Pfam" id="PF25944"/>
    </source>
</evidence>
<evidence type="ECO:0000256" key="6">
    <source>
        <dbReference type="ARBA" id="ARBA00023136"/>
    </source>
</evidence>
<accession>A0ABW0T054</accession>
<dbReference type="InterPro" id="IPR006143">
    <property type="entry name" value="RND_pump_MFP"/>
</dbReference>
<dbReference type="InterPro" id="IPR058625">
    <property type="entry name" value="MdtA-like_BSH"/>
</dbReference>
<feature type="region of interest" description="Disordered" evidence="7">
    <location>
        <begin position="381"/>
        <end position="400"/>
    </location>
</feature>
<keyword evidence="6" id="KW-0472">Membrane</keyword>
<keyword evidence="3" id="KW-0813">Transport</keyword>
<organism evidence="12 13">
    <name type="scientific">Rhodanobacter terrae</name>
    <dbReference type="NCBI Taxonomy" id="418647"/>
    <lineage>
        <taxon>Bacteria</taxon>
        <taxon>Pseudomonadati</taxon>
        <taxon>Pseudomonadota</taxon>
        <taxon>Gammaproteobacteria</taxon>
        <taxon>Lysobacterales</taxon>
        <taxon>Rhodanobacteraceae</taxon>
        <taxon>Rhodanobacter</taxon>
    </lineage>
</organism>
<dbReference type="Pfam" id="PF25917">
    <property type="entry name" value="BSH_RND"/>
    <property type="match status" value="1"/>
</dbReference>
<feature type="domain" description="Multidrug resistance protein MdtA-like alpha-helical hairpin" evidence="8">
    <location>
        <begin position="112"/>
        <end position="181"/>
    </location>
</feature>
<evidence type="ECO:0000313" key="12">
    <source>
        <dbReference type="EMBL" id="MFC5582736.1"/>
    </source>
</evidence>
<proteinExistence type="inferred from homology"/>
<sequence>MHDVRKRKVRNGLVGATALALVLGGFWHFKGGNAATPKEHKNSSAPVRVANVERRDMAVVEHTLGTVIANATVQVTARVEGTLDSADFKEGQFVRAGDLLFQIDPRPFRAALDQARAILQRDKALLNNARRDKARYQSLYEQHTISAQLHDTATTNTDVLAATVEADKAALDLAQINLGYTQIRSPIDGKTGPLLVHAGNMVSSTGGSPLVTIAQIEPIKLSFSLPQSDLPRLQARLKSHRVMATIDARDLHGALLSAPVDFTSNQINSQSGTIELRADFPNADLSLLPGQLVDVTVALDDIPNALVVPHDAVDDGPNGSYVYVVSNGRAIQHDVKILFDNSRSVAVQGDLRPGDSVIVEGQLRVVPDGDVEIFSAVGNASGSSRLKPTVPGEASKSASR</sequence>
<dbReference type="InterPro" id="IPR058624">
    <property type="entry name" value="MdtA-like_HH"/>
</dbReference>
<dbReference type="Gene3D" id="2.40.420.20">
    <property type="match status" value="1"/>
</dbReference>
<reference evidence="13" key="1">
    <citation type="journal article" date="2019" name="Int. J. Syst. Evol. Microbiol.">
        <title>The Global Catalogue of Microorganisms (GCM) 10K type strain sequencing project: providing services to taxonomists for standard genome sequencing and annotation.</title>
        <authorList>
            <consortium name="The Broad Institute Genomics Platform"/>
            <consortium name="The Broad Institute Genome Sequencing Center for Infectious Disease"/>
            <person name="Wu L."/>
            <person name="Ma J."/>
        </authorList>
    </citation>
    <scope>NUCLEOTIDE SEQUENCE [LARGE SCALE GENOMIC DNA]</scope>
    <source>
        <strain evidence="13">CGMCC 1.13587</strain>
    </source>
</reference>
<comment type="caution">
    <text evidence="12">The sequence shown here is derived from an EMBL/GenBank/DDBJ whole genome shotgun (WGS) entry which is preliminary data.</text>
</comment>
<dbReference type="RefSeq" id="WP_377329104.1">
    <property type="nucleotide sequence ID" value="NZ_JBHSNG010000023.1"/>
</dbReference>
<protein>
    <submittedName>
        <fullName evidence="12">Efflux RND transporter periplasmic adaptor subunit</fullName>
    </submittedName>
</protein>
<dbReference type="NCBIfam" id="TIGR01730">
    <property type="entry name" value="RND_mfp"/>
    <property type="match status" value="1"/>
</dbReference>
<evidence type="ECO:0000256" key="2">
    <source>
        <dbReference type="ARBA" id="ARBA00009477"/>
    </source>
</evidence>
<evidence type="ECO:0000256" key="1">
    <source>
        <dbReference type="ARBA" id="ARBA00004236"/>
    </source>
</evidence>
<dbReference type="Pfam" id="PF25876">
    <property type="entry name" value="HH_MFP_RND"/>
    <property type="match status" value="1"/>
</dbReference>
<feature type="domain" description="Multidrug resistance protein MdtA-like C-terminal permuted SH3" evidence="11">
    <location>
        <begin position="304"/>
        <end position="361"/>
    </location>
</feature>
<feature type="domain" description="Multidrug resistance protein MdtA-like barrel-sandwich hybrid" evidence="9">
    <location>
        <begin position="72"/>
        <end position="213"/>
    </location>
</feature>
<keyword evidence="4" id="KW-1003">Cell membrane</keyword>
<evidence type="ECO:0000259" key="9">
    <source>
        <dbReference type="Pfam" id="PF25917"/>
    </source>
</evidence>
<dbReference type="Gene3D" id="2.40.30.170">
    <property type="match status" value="1"/>
</dbReference>
<dbReference type="SUPFAM" id="SSF111369">
    <property type="entry name" value="HlyD-like secretion proteins"/>
    <property type="match status" value="1"/>
</dbReference>
<dbReference type="Pfam" id="PF25967">
    <property type="entry name" value="RND-MFP_C"/>
    <property type="match status" value="1"/>
</dbReference>
<dbReference type="Pfam" id="PF25944">
    <property type="entry name" value="Beta-barrel_RND"/>
    <property type="match status" value="1"/>
</dbReference>
<evidence type="ECO:0000256" key="7">
    <source>
        <dbReference type="SAM" id="MobiDB-lite"/>
    </source>
</evidence>
<dbReference type="EMBL" id="JBHSNG010000023">
    <property type="protein sequence ID" value="MFC5582736.1"/>
    <property type="molecule type" value="Genomic_DNA"/>
</dbReference>
<dbReference type="Proteomes" id="UP001596111">
    <property type="component" value="Unassembled WGS sequence"/>
</dbReference>
<keyword evidence="13" id="KW-1185">Reference proteome</keyword>
<keyword evidence="5" id="KW-0997">Cell inner membrane</keyword>
<dbReference type="Gene3D" id="2.40.50.100">
    <property type="match status" value="1"/>
</dbReference>
<dbReference type="InterPro" id="IPR058627">
    <property type="entry name" value="MdtA-like_C"/>
</dbReference>
<evidence type="ECO:0000313" key="13">
    <source>
        <dbReference type="Proteomes" id="UP001596111"/>
    </source>
</evidence>
<dbReference type="PANTHER" id="PTHR30469:SF36">
    <property type="entry name" value="BLL3903 PROTEIN"/>
    <property type="match status" value="1"/>
</dbReference>
<comment type="subcellular location">
    <subcellularLocation>
        <location evidence="1">Cell membrane</location>
    </subcellularLocation>
</comment>
<name>A0ABW0T054_9GAMM</name>
<evidence type="ECO:0000259" key="11">
    <source>
        <dbReference type="Pfam" id="PF25967"/>
    </source>
</evidence>
<evidence type="ECO:0000256" key="4">
    <source>
        <dbReference type="ARBA" id="ARBA00022475"/>
    </source>
</evidence>
<feature type="domain" description="Multidrug resistance protein MdtA-like beta-barrel" evidence="10">
    <location>
        <begin position="218"/>
        <end position="300"/>
    </location>
</feature>
<evidence type="ECO:0000256" key="3">
    <source>
        <dbReference type="ARBA" id="ARBA00022448"/>
    </source>
</evidence>
<dbReference type="InterPro" id="IPR058626">
    <property type="entry name" value="MdtA-like_b-barrel"/>
</dbReference>
<comment type="similarity">
    <text evidence="2">Belongs to the membrane fusion protein (MFP) (TC 8.A.1) family.</text>
</comment>
<gene>
    <name evidence="12" type="ORF">ACFPPB_16570</name>
</gene>
<evidence type="ECO:0000256" key="5">
    <source>
        <dbReference type="ARBA" id="ARBA00022519"/>
    </source>
</evidence>